<dbReference type="OMA" id="ESANCFK"/>
<dbReference type="Pfam" id="PF13613">
    <property type="entry name" value="HTH_Tnp_4"/>
    <property type="match status" value="1"/>
</dbReference>
<evidence type="ECO:0000313" key="5">
    <source>
        <dbReference type="EnsemblMetazoa" id="XP_020914619.1"/>
    </source>
</evidence>
<evidence type="ECO:0000256" key="1">
    <source>
        <dbReference type="ARBA" id="ARBA00001968"/>
    </source>
</evidence>
<dbReference type="InterPro" id="IPR027805">
    <property type="entry name" value="Transposase_HTH_dom"/>
</dbReference>
<evidence type="ECO:0000313" key="6">
    <source>
        <dbReference type="Proteomes" id="UP000887567"/>
    </source>
</evidence>
<reference evidence="5" key="1">
    <citation type="submission" date="2022-11" db="UniProtKB">
        <authorList>
            <consortium name="EnsemblMetazoa"/>
        </authorList>
    </citation>
    <scope>IDENTIFICATION</scope>
</reference>
<comment type="cofactor">
    <cofactor evidence="1">
        <name>a divalent metal cation</name>
        <dbReference type="ChEBI" id="CHEBI:60240"/>
    </cofactor>
</comment>
<dbReference type="PANTHER" id="PTHR23080:SF133">
    <property type="entry name" value="SI:CH211-262I1.5-RELATED"/>
    <property type="match status" value="1"/>
</dbReference>
<dbReference type="Pfam" id="PF13359">
    <property type="entry name" value="DDE_Tnp_4"/>
    <property type="match status" value="1"/>
</dbReference>
<dbReference type="RefSeq" id="XP_020914619.1">
    <property type="nucleotide sequence ID" value="XM_021058960.1"/>
</dbReference>
<evidence type="ECO:0000259" key="3">
    <source>
        <dbReference type="Pfam" id="PF13359"/>
    </source>
</evidence>
<dbReference type="GO" id="GO:0046872">
    <property type="term" value="F:metal ion binding"/>
    <property type="evidence" value="ECO:0007669"/>
    <property type="project" value="UniProtKB-KW"/>
</dbReference>
<feature type="domain" description="Transposase Helix-turn-helix" evidence="4">
    <location>
        <begin position="16"/>
        <end position="63"/>
    </location>
</feature>
<dbReference type="OrthoDB" id="5986339at2759"/>
<evidence type="ECO:0000259" key="4">
    <source>
        <dbReference type="Pfam" id="PF13613"/>
    </source>
</evidence>
<dbReference type="KEGG" id="epa:110252193"/>
<dbReference type="Proteomes" id="UP000887567">
    <property type="component" value="Unplaced"/>
</dbReference>
<evidence type="ECO:0008006" key="7">
    <source>
        <dbReference type="Google" id="ProtNLM"/>
    </source>
</evidence>
<evidence type="ECO:0000256" key="2">
    <source>
        <dbReference type="ARBA" id="ARBA00022723"/>
    </source>
</evidence>
<dbReference type="EnsemblMetazoa" id="XM_021058960.1">
    <property type="protein sequence ID" value="XP_020914619.1"/>
    <property type="gene ID" value="LOC110252193"/>
</dbReference>
<sequence length="263" mass="29802">MDKGYSSKPGPERQTTLQDELFMTLYRLRLGVPCQECAFRFGLKLSKFESIFNTWVVFIALELEELCKINRNIRSHESANCFKEFPDVVIVLDCTELFAETPSSLKASKQLFSNYKHHSTVKFLVGISTCGAINYVSSMFGALASDKFITRVSDDLLDSLKRGDVVMGDRAYTVEDDLPPGVKVITPCTKGLSQVQFSHEQVLYSQRIAKARVHIERAIGRIKSLGLLEREVKISSIKHFEFVFKACSYLVNFQTPFLKVSDK</sequence>
<dbReference type="PANTHER" id="PTHR23080">
    <property type="entry name" value="THAP DOMAIN PROTEIN"/>
    <property type="match status" value="1"/>
</dbReference>
<dbReference type="AlphaFoldDB" id="A0A913Y4E7"/>
<keyword evidence="2" id="KW-0479">Metal-binding</keyword>
<protein>
    <recommendedName>
        <fullName evidence="7">DDE Tnp4 domain-containing protein</fullName>
    </recommendedName>
</protein>
<organism evidence="5 6">
    <name type="scientific">Exaiptasia diaphana</name>
    <name type="common">Tropical sea anemone</name>
    <name type="synonym">Aiptasia pulchella</name>
    <dbReference type="NCBI Taxonomy" id="2652724"/>
    <lineage>
        <taxon>Eukaryota</taxon>
        <taxon>Metazoa</taxon>
        <taxon>Cnidaria</taxon>
        <taxon>Anthozoa</taxon>
        <taxon>Hexacorallia</taxon>
        <taxon>Actiniaria</taxon>
        <taxon>Aiptasiidae</taxon>
        <taxon>Exaiptasia</taxon>
    </lineage>
</organism>
<proteinExistence type="predicted"/>
<name>A0A913Y4E7_EXADI</name>
<feature type="domain" description="DDE Tnp4" evidence="3">
    <location>
        <begin position="92"/>
        <end position="252"/>
    </location>
</feature>
<dbReference type="InterPro" id="IPR027806">
    <property type="entry name" value="HARBI1_dom"/>
</dbReference>
<accession>A0A913Y4E7</accession>
<dbReference type="GeneID" id="110252193"/>
<keyword evidence="6" id="KW-1185">Reference proteome</keyword>